<dbReference type="InterPro" id="IPR032466">
    <property type="entry name" value="Metal_Hydrolase"/>
</dbReference>
<dbReference type="SUPFAM" id="SSF51338">
    <property type="entry name" value="Composite domain of metallo-dependent hydrolases"/>
    <property type="match status" value="1"/>
</dbReference>
<dbReference type="Gene3D" id="2.30.40.10">
    <property type="entry name" value="Urease, subunit C, domain 1"/>
    <property type="match status" value="1"/>
</dbReference>
<keyword evidence="6 7" id="KW-0408">Iron</keyword>
<dbReference type="PANTHER" id="PTHR42752">
    <property type="entry name" value="IMIDAZOLONEPROPIONASE"/>
    <property type="match status" value="1"/>
</dbReference>
<dbReference type="GO" id="GO:0005506">
    <property type="term" value="F:iron ion binding"/>
    <property type="evidence" value="ECO:0007669"/>
    <property type="project" value="UniProtKB-UniRule"/>
</dbReference>
<organism evidence="9">
    <name type="scientific">Mesoaciditoga lauensis</name>
    <dbReference type="NCBI Taxonomy" id="1495039"/>
    <lineage>
        <taxon>Bacteria</taxon>
        <taxon>Thermotogati</taxon>
        <taxon>Thermotogota</taxon>
        <taxon>Thermotogae</taxon>
        <taxon>Mesoaciditogales</taxon>
        <taxon>Mesoaciditogaceae</taxon>
        <taxon>Mesoaciditoga</taxon>
    </lineage>
</organism>
<feature type="binding site" evidence="7">
    <location>
        <position position="310"/>
    </location>
    <ligand>
        <name>Zn(2+)</name>
        <dbReference type="ChEBI" id="CHEBI:29105"/>
    </ligand>
</feature>
<feature type="binding site" evidence="7">
    <location>
        <position position="79"/>
    </location>
    <ligand>
        <name>4-imidazolone-5-propanoate</name>
        <dbReference type="ChEBI" id="CHEBI:77893"/>
    </ligand>
</feature>
<dbReference type="GO" id="GO:0019556">
    <property type="term" value="P:L-histidine catabolic process to glutamate and formamide"/>
    <property type="evidence" value="ECO:0007669"/>
    <property type="project" value="UniProtKB-UniRule"/>
</dbReference>
<dbReference type="GO" id="GO:0005737">
    <property type="term" value="C:cytoplasm"/>
    <property type="evidence" value="ECO:0007669"/>
    <property type="project" value="UniProtKB-SubCell"/>
</dbReference>
<feature type="binding site" evidence="7">
    <location>
        <position position="142"/>
    </location>
    <ligand>
        <name>4-imidazolone-5-propanoate</name>
        <dbReference type="ChEBI" id="CHEBI:77893"/>
    </ligand>
</feature>
<feature type="domain" description="Amidohydrolase-related" evidence="8">
    <location>
        <begin position="61"/>
        <end position="396"/>
    </location>
</feature>
<comment type="similarity">
    <text evidence="7">Belongs to the metallo-dependent hydrolases superfamily. HutI family.</text>
</comment>
<comment type="catalytic activity">
    <reaction evidence="7">
        <text>4-imidazolone-5-propanoate + H2O = N-formimidoyl-L-glutamate</text>
        <dbReference type="Rhea" id="RHEA:23660"/>
        <dbReference type="ChEBI" id="CHEBI:15377"/>
        <dbReference type="ChEBI" id="CHEBI:58928"/>
        <dbReference type="ChEBI" id="CHEBI:77893"/>
        <dbReference type="EC" id="3.5.2.7"/>
    </reaction>
</comment>
<protein>
    <recommendedName>
        <fullName evidence="1 7">Imidazolonepropionase</fullName>
        <ecNumber evidence="1 7">3.5.2.7</ecNumber>
    </recommendedName>
    <alternativeName>
        <fullName evidence="7">Imidazolone-5-propionate hydrolase</fullName>
    </alternativeName>
</protein>
<name>A0A7V3RF42_9BACT</name>
<dbReference type="InterPro" id="IPR011059">
    <property type="entry name" value="Metal-dep_hydrolase_composite"/>
</dbReference>
<dbReference type="Pfam" id="PF01979">
    <property type="entry name" value="Amidohydro_1"/>
    <property type="match status" value="1"/>
</dbReference>
<feature type="binding site" evidence="7">
    <location>
        <position position="72"/>
    </location>
    <ligand>
        <name>Zn(2+)</name>
        <dbReference type="ChEBI" id="CHEBI:29105"/>
    </ligand>
</feature>
<dbReference type="EMBL" id="DTPE01000200">
    <property type="protein sequence ID" value="HGE75470.1"/>
    <property type="molecule type" value="Genomic_DNA"/>
</dbReference>
<feature type="binding site" evidence="7">
    <location>
        <position position="314"/>
    </location>
    <ligand>
        <name>N-formimidoyl-L-glutamate</name>
        <dbReference type="ChEBI" id="CHEBI:58928"/>
    </ligand>
</feature>
<feature type="binding site" evidence="7">
    <location>
        <position position="310"/>
    </location>
    <ligand>
        <name>Fe(3+)</name>
        <dbReference type="ChEBI" id="CHEBI:29034"/>
    </ligand>
</feature>
<feature type="binding site" evidence="7">
    <location>
        <position position="312"/>
    </location>
    <ligand>
        <name>N-formimidoyl-L-glutamate</name>
        <dbReference type="ChEBI" id="CHEBI:58928"/>
    </ligand>
</feature>
<feature type="binding site" evidence="7">
    <location>
        <position position="239"/>
    </location>
    <ligand>
        <name>4-imidazolone-5-propanoate</name>
        <dbReference type="ChEBI" id="CHEBI:77893"/>
    </ligand>
</feature>
<feature type="binding site" evidence="7">
    <location>
        <position position="70"/>
    </location>
    <ligand>
        <name>Fe(3+)</name>
        <dbReference type="ChEBI" id="CHEBI:29034"/>
    </ligand>
</feature>
<feature type="binding site" evidence="7">
    <location>
        <position position="175"/>
    </location>
    <ligand>
        <name>4-imidazolone-5-propanoate</name>
        <dbReference type="ChEBI" id="CHEBI:77893"/>
    </ligand>
</feature>
<keyword evidence="5 7" id="KW-0862">Zinc</keyword>
<evidence type="ECO:0000259" key="8">
    <source>
        <dbReference type="Pfam" id="PF01979"/>
    </source>
</evidence>
<evidence type="ECO:0000256" key="6">
    <source>
        <dbReference type="ARBA" id="ARBA00023004"/>
    </source>
</evidence>
<dbReference type="Gene3D" id="3.20.20.140">
    <property type="entry name" value="Metal-dependent hydrolases"/>
    <property type="match status" value="1"/>
</dbReference>
<dbReference type="EC" id="3.5.2.7" evidence="1 7"/>
<evidence type="ECO:0000256" key="2">
    <source>
        <dbReference type="ARBA" id="ARBA00022723"/>
    </source>
</evidence>
<keyword evidence="2 7" id="KW-0479">Metal-binding</keyword>
<dbReference type="InterPro" id="IPR006680">
    <property type="entry name" value="Amidohydro-rel"/>
</dbReference>
<dbReference type="GO" id="GO:0019557">
    <property type="term" value="P:L-histidine catabolic process to glutamate and formate"/>
    <property type="evidence" value="ECO:0007669"/>
    <property type="project" value="UniProtKB-UniPathway"/>
</dbReference>
<dbReference type="HAMAP" id="MF_00372">
    <property type="entry name" value="HutI"/>
    <property type="match status" value="1"/>
</dbReference>
<reference evidence="9" key="1">
    <citation type="journal article" date="2020" name="mSystems">
        <title>Genome- and Community-Level Interaction Insights into Carbon Utilization and Element Cycling Functions of Hydrothermarchaeota in Hydrothermal Sediment.</title>
        <authorList>
            <person name="Zhou Z."/>
            <person name="Liu Y."/>
            <person name="Xu W."/>
            <person name="Pan J."/>
            <person name="Luo Z.H."/>
            <person name="Li M."/>
        </authorList>
    </citation>
    <scope>NUCLEOTIDE SEQUENCE [LARGE SCALE GENOMIC DNA]</scope>
    <source>
        <strain evidence="9">SpSt-966</strain>
    </source>
</reference>
<dbReference type="InterPro" id="IPR005920">
    <property type="entry name" value="HutI"/>
</dbReference>
<keyword evidence="4 7" id="KW-0369">Histidine metabolism</keyword>
<evidence type="ECO:0000256" key="4">
    <source>
        <dbReference type="ARBA" id="ARBA00022808"/>
    </source>
</evidence>
<comment type="subcellular location">
    <subcellularLocation>
        <location evidence="7">Cytoplasm</location>
    </subcellularLocation>
</comment>
<dbReference type="GO" id="GO:0050480">
    <property type="term" value="F:imidazolonepropionase activity"/>
    <property type="evidence" value="ECO:0007669"/>
    <property type="project" value="UniProtKB-UniRule"/>
</dbReference>
<feature type="binding site" evidence="7">
    <location>
        <position position="142"/>
    </location>
    <ligand>
        <name>N-formimidoyl-L-glutamate</name>
        <dbReference type="ChEBI" id="CHEBI:58928"/>
    </ligand>
</feature>
<dbReference type="AlphaFoldDB" id="A0A7V3RF42"/>
<comment type="caution">
    <text evidence="9">The sequence shown here is derived from an EMBL/GenBank/DDBJ whole genome shotgun (WGS) entry which is preliminary data.</text>
</comment>
<feature type="binding site" evidence="7">
    <location>
        <position position="70"/>
    </location>
    <ligand>
        <name>Zn(2+)</name>
        <dbReference type="ChEBI" id="CHEBI:29105"/>
    </ligand>
</feature>
<feature type="binding site" evidence="7">
    <location>
        <position position="315"/>
    </location>
    <ligand>
        <name>4-imidazolone-5-propanoate</name>
        <dbReference type="ChEBI" id="CHEBI:77893"/>
    </ligand>
</feature>
<evidence type="ECO:0000256" key="1">
    <source>
        <dbReference type="ARBA" id="ARBA00012864"/>
    </source>
</evidence>
<accession>A0A7V3RF42</accession>
<comment type="pathway">
    <text evidence="7">Amino-acid degradation; L-histidine degradation into L-glutamate; N-formimidoyl-L-glutamate from L-histidine: step 3/3.</text>
</comment>
<evidence type="ECO:0000256" key="7">
    <source>
        <dbReference type="HAMAP-Rule" id="MF_00372"/>
    </source>
</evidence>
<dbReference type="NCBIfam" id="TIGR01224">
    <property type="entry name" value="hutI"/>
    <property type="match status" value="1"/>
</dbReference>
<evidence type="ECO:0000256" key="5">
    <source>
        <dbReference type="ARBA" id="ARBA00022833"/>
    </source>
</evidence>
<feature type="binding site" evidence="7">
    <location>
        <position position="236"/>
    </location>
    <ligand>
        <name>Zn(2+)</name>
        <dbReference type="ChEBI" id="CHEBI:29105"/>
    </ligand>
</feature>
<evidence type="ECO:0000313" key="9">
    <source>
        <dbReference type="EMBL" id="HGE75470.1"/>
    </source>
</evidence>
<dbReference type="GO" id="GO:0008270">
    <property type="term" value="F:zinc ion binding"/>
    <property type="evidence" value="ECO:0007669"/>
    <property type="project" value="UniProtKB-UniRule"/>
</dbReference>
<dbReference type="PANTHER" id="PTHR42752:SF1">
    <property type="entry name" value="IMIDAZOLONEPROPIONASE-RELATED"/>
    <property type="match status" value="1"/>
</dbReference>
<comment type="cofactor">
    <cofactor evidence="7">
        <name>Zn(2+)</name>
        <dbReference type="ChEBI" id="CHEBI:29105"/>
    </cofactor>
    <cofactor evidence="7">
        <name>Fe(3+)</name>
        <dbReference type="ChEBI" id="CHEBI:29034"/>
    </cofactor>
    <text evidence="7">Binds 1 zinc or iron ion per subunit.</text>
</comment>
<comment type="function">
    <text evidence="7">Catalyzes the hydrolytic cleavage of the carbon-nitrogen bond in imidazolone-5-propanoate to yield N-formimidoyl-L-glutamate. It is the third step in the universal histidine degradation pathway.</text>
</comment>
<keyword evidence="3 7" id="KW-0378">Hydrolase</keyword>
<keyword evidence="7" id="KW-0963">Cytoplasm</keyword>
<dbReference type="UniPathway" id="UPA00379">
    <property type="reaction ID" value="UER00551"/>
</dbReference>
<sequence>MNSEILEIRNVRVVTATGSHPVARCGIKYFDGNIRIKSGKILSIDEDAKDAEKIFDGKGMIAIPGFVDPHTHIPFTGERSHEFIMRATGQKYSEILSAGGGIHSTVNNVRSATIETLAFEGLKHAGWLLKNGVTTFECKSGYGLDLPNELKQLKAMRMISEYTPQRIVPTFLGAHAIPPCGEEKYIELLKKMLDHVRAESLSEFVDIFCDEGAFSVEGSKEFLKYAKSMGFKIKAHAEELSLNGFGSIASELGATSVDHLAMCSEEEMKVLAKNKTVAVLLPLTSFYLKNPYAPARRMIDDGVAVALGSDFNPGSNTFYSPFLTIHLAVNHLGMTPEEAFVAHTLNAACALDMGKWIGTIEVGKYADITILDAPTLDYIPYMPTEEIVRAVFINGVKVFENRNYFSR</sequence>
<evidence type="ECO:0000256" key="3">
    <source>
        <dbReference type="ARBA" id="ARBA00022801"/>
    </source>
</evidence>
<feature type="binding site" evidence="7">
    <location>
        <position position="236"/>
    </location>
    <ligand>
        <name>Fe(3+)</name>
        <dbReference type="ChEBI" id="CHEBI:29034"/>
    </ligand>
</feature>
<feature type="binding site" evidence="7">
    <location>
        <position position="72"/>
    </location>
    <ligand>
        <name>Fe(3+)</name>
        <dbReference type="ChEBI" id="CHEBI:29034"/>
    </ligand>
</feature>
<dbReference type="SUPFAM" id="SSF51556">
    <property type="entry name" value="Metallo-dependent hydrolases"/>
    <property type="match status" value="1"/>
</dbReference>
<proteinExistence type="inferred from homology"/>
<gene>
    <name evidence="7" type="primary">hutI</name>
    <name evidence="9" type="ORF">ENX73_05025</name>
</gene>